<dbReference type="NCBIfam" id="TIGR04183">
    <property type="entry name" value="Por_Secre_tail"/>
    <property type="match status" value="1"/>
</dbReference>
<dbReference type="PANTHER" id="PTHR48098">
    <property type="entry name" value="ENTEROCHELIN ESTERASE-RELATED"/>
    <property type="match status" value="1"/>
</dbReference>
<organism evidence="4 5">
    <name type="scientific">Cryomorpha ignava</name>
    <dbReference type="NCBI Taxonomy" id="101383"/>
    <lineage>
        <taxon>Bacteria</taxon>
        <taxon>Pseudomonadati</taxon>
        <taxon>Bacteroidota</taxon>
        <taxon>Flavobacteriia</taxon>
        <taxon>Flavobacteriales</taxon>
        <taxon>Cryomorphaceae</taxon>
        <taxon>Cryomorpha</taxon>
    </lineage>
</organism>
<feature type="domain" description="Secretion system C-terminal sorting" evidence="3">
    <location>
        <begin position="391"/>
        <end position="454"/>
    </location>
</feature>
<accession>A0A7K3WQK1</accession>
<reference evidence="4 5" key="1">
    <citation type="submission" date="2020-02" db="EMBL/GenBank/DDBJ databases">
        <title>Out from the shadows clarifying the taxonomy of the family Cryomorphaceae and related taxa by utilizing the GTDB taxonomic framework.</title>
        <authorList>
            <person name="Bowman J.P."/>
        </authorList>
    </citation>
    <scope>NUCLEOTIDE SEQUENCE [LARGE SCALE GENOMIC DNA]</scope>
    <source>
        <strain evidence="4 5">QSSC 1-22</strain>
    </source>
</reference>
<dbReference type="Gene3D" id="3.40.50.1820">
    <property type="entry name" value="alpha/beta hydrolase"/>
    <property type="match status" value="1"/>
</dbReference>
<dbReference type="AlphaFoldDB" id="A0A7K3WQK1"/>
<name>A0A7K3WQK1_9FLAO</name>
<dbReference type="InterPro" id="IPR050583">
    <property type="entry name" value="Mycobacterial_A85_antigen"/>
</dbReference>
<dbReference type="PANTHER" id="PTHR48098:SF6">
    <property type="entry name" value="FERRI-BACILLIBACTIN ESTERASE BESA"/>
    <property type="match status" value="1"/>
</dbReference>
<dbReference type="InterPro" id="IPR029058">
    <property type="entry name" value="AB_hydrolase_fold"/>
</dbReference>
<dbReference type="Pfam" id="PF00756">
    <property type="entry name" value="Esterase"/>
    <property type="match status" value="1"/>
</dbReference>
<dbReference type="InterPro" id="IPR026444">
    <property type="entry name" value="Secre_tail"/>
</dbReference>
<dbReference type="EMBL" id="JAAGVY010000017">
    <property type="protein sequence ID" value="NEN23940.1"/>
    <property type="molecule type" value="Genomic_DNA"/>
</dbReference>
<sequence length="461" mass="51083">MRIFLPTVIALLMFFAGNAQRAIVIDSAPANTPAEATIYLAGSINSWNPGDPDFTFSEVDGSLIYTLAESAPNSFPGKITRGDWATVEGNEAGGDISNRVFNFATTDTIHIAVQSWLDLGGAPSDLPPNVITLSTDFFMPQLGRNRRIRLFLPSDYDATTTDYPVLYMHDGQNLFSASESFAGEWEVDEALINFENEGYSGAIVVAIDNGGSYRIDEYTPWANADYGGGDGEAYMEFIVNTLKPYVDENFRTLSNRENTGIMGSSLGGLISHYGGMKYQNVFSKVGVFSPSFWFTSDIYDFTASQGHSAEMKFYFLAGGQESASLQQDVNNMIETMEENGFSESETNFKFVANGQHSEWFWAQEFPEAFEWLYLSNATAIAKRQPENNIAVYPNPVYDTLYFTISDSNDFANIEIFDAAGRLVQTHSRKREQIDLSALAKGSYVVKIKTETGAQTFNVMKL</sequence>
<evidence type="ECO:0000259" key="3">
    <source>
        <dbReference type="Pfam" id="PF18962"/>
    </source>
</evidence>
<protein>
    <submittedName>
        <fullName evidence="4">T9SS type A sorting domain-containing protein</fullName>
    </submittedName>
</protein>
<dbReference type="Pfam" id="PF18962">
    <property type="entry name" value="Por_Secre_tail"/>
    <property type="match status" value="1"/>
</dbReference>
<feature type="signal peptide" evidence="2">
    <location>
        <begin position="1"/>
        <end position="21"/>
    </location>
</feature>
<keyword evidence="1 2" id="KW-0732">Signal</keyword>
<evidence type="ECO:0000256" key="1">
    <source>
        <dbReference type="ARBA" id="ARBA00022729"/>
    </source>
</evidence>
<evidence type="ECO:0000313" key="4">
    <source>
        <dbReference type="EMBL" id="NEN23940.1"/>
    </source>
</evidence>
<dbReference type="RefSeq" id="WP_163285332.1">
    <property type="nucleotide sequence ID" value="NZ_JAAGVY010000017.1"/>
</dbReference>
<evidence type="ECO:0000256" key="2">
    <source>
        <dbReference type="SAM" id="SignalP"/>
    </source>
</evidence>
<dbReference type="SUPFAM" id="SSF53474">
    <property type="entry name" value="alpha/beta-Hydrolases"/>
    <property type="match status" value="1"/>
</dbReference>
<comment type="caution">
    <text evidence="4">The sequence shown here is derived from an EMBL/GenBank/DDBJ whole genome shotgun (WGS) entry which is preliminary data.</text>
</comment>
<dbReference type="Proteomes" id="UP000486602">
    <property type="component" value="Unassembled WGS sequence"/>
</dbReference>
<gene>
    <name evidence="4" type="ORF">G3O08_10560</name>
</gene>
<proteinExistence type="predicted"/>
<feature type="chain" id="PRO_5029662942" evidence="2">
    <location>
        <begin position="22"/>
        <end position="461"/>
    </location>
</feature>
<evidence type="ECO:0000313" key="5">
    <source>
        <dbReference type="Proteomes" id="UP000486602"/>
    </source>
</evidence>
<keyword evidence="5" id="KW-1185">Reference proteome</keyword>
<dbReference type="InterPro" id="IPR000801">
    <property type="entry name" value="Esterase-like"/>
</dbReference>